<dbReference type="GO" id="GO:0032153">
    <property type="term" value="C:cell division site"/>
    <property type="evidence" value="ECO:0007669"/>
    <property type="project" value="TreeGrafter"/>
</dbReference>
<accession>A0A917F5V9</accession>
<dbReference type="InterPro" id="IPR011990">
    <property type="entry name" value="TPR-like_helical_dom_sf"/>
</dbReference>
<dbReference type="InterPro" id="IPR006597">
    <property type="entry name" value="Sel1-like"/>
</dbReference>
<dbReference type="Pfam" id="PF08238">
    <property type="entry name" value="Sel1"/>
    <property type="match status" value="4"/>
</dbReference>
<dbReference type="Gene3D" id="1.25.40.10">
    <property type="entry name" value="Tetratricopeptide repeat domain"/>
    <property type="match status" value="1"/>
</dbReference>
<evidence type="ECO:0008006" key="3">
    <source>
        <dbReference type="Google" id="ProtNLM"/>
    </source>
</evidence>
<evidence type="ECO:0000313" key="2">
    <source>
        <dbReference type="Proteomes" id="UP000606044"/>
    </source>
</evidence>
<evidence type="ECO:0000313" key="1">
    <source>
        <dbReference type="EMBL" id="GGF54623.1"/>
    </source>
</evidence>
<dbReference type="PANTHER" id="PTHR43628:SF1">
    <property type="entry name" value="CHITIN SYNTHASE REGULATORY FACTOR 2-RELATED"/>
    <property type="match status" value="1"/>
</dbReference>
<dbReference type="AlphaFoldDB" id="A0A917F5V9"/>
<reference evidence="1" key="2">
    <citation type="submission" date="2020-09" db="EMBL/GenBank/DDBJ databases">
        <authorList>
            <person name="Sun Q."/>
            <person name="Sedlacek I."/>
        </authorList>
    </citation>
    <scope>NUCLEOTIDE SEQUENCE</scope>
    <source>
        <strain evidence="1">CCM 7897</strain>
    </source>
</reference>
<reference evidence="1" key="1">
    <citation type="journal article" date="2014" name="Int. J. Syst. Evol. Microbiol.">
        <title>Complete genome sequence of Corynebacterium casei LMG S-19264T (=DSM 44701T), isolated from a smear-ripened cheese.</title>
        <authorList>
            <consortium name="US DOE Joint Genome Institute (JGI-PGF)"/>
            <person name="Walter F."/>
            <person name="Albersmeier A."/>
            <person name="Kalinowski J."/>
            <person name="Ruckert C."/>
        </authorList>
    </citation>
    <scope>NUCLEOTIDE SEQUENCE</scope>
    <source>
        <strain evidence="1">CCM 7897</strain>
    </source>
</reference>
<dbReference type="RefSeq" id="WP_188576398.1">
    <property type="nucleotide sequence ID" value="NZ_BMCT01000001.1"/>
</dbReference>
<dbReference type="PANTHER" id="PTHR43628">
    <property type="entry name" value="ACTIVATOR OF C KINASE PROTEIN 1-RELATED"/>
    <property type="match status" value="1"/>
</dbReference>
<name>A0A917F5V9_9HYPH</name>
<gene>
    <name evidence="1" type="ORF">GCM10007301_12670</name>
</gene>
<dbReference type="SMART" id="SM00671">
    <property type="entry name" value="SEL1"/>
    <property type="match status" value="4"/>
</dbReference>
<organism evidence="1 2">
    <name type="scientific">Azorhizobium oxalatiphilum</name>
    <dbReference type="NCBI Taxonomy" id="980631"/>
    <lineage>
        <taxon>Bacteria</taxon>
        <taxon>Pseudomonadati</taxon>
        <taxon>Pseudomonadota</taxon>
        <taxon>Alphaproteobacteria</taxon>
        <taxon>Hyphomicrobiales</taxon>
        <taxon>Xanthobacteraceae</taxon>
        <taxon>Azorhizobium</taxon>
    </lineage>
</organism>
<proteinExistence type="predicted"/>
<keyword evidence="2" id="KW-1185">Reference proteome</keyword>
<sequence>MSPDTPTPDAGPQGATLGEAQLALGQVALERGDHAAALDWFGIAARNGDARGYNMLGRCHERGWGVPVDAVKAVAYFRHAADLGDDWGLFNLADALARGAGCARDDAAAYDLYVQAARKGQVRALNMLGLFHEEGRAVALDLATARQFFRAGAEGGDPWAQFNLARSLMAEGNKTEGVAWLERSLVDGFPVYWQSLWESLLGAADPALRALAEGARARLAGTTASAPASATA</sequence>
<dbReference type="InterPro" id="IPR052945">
    <property type="entry name" value="Mitotic_Regulator"/>
</dbReference>
<dbReference type="Proteomes" id="UP000606044">
    <property type="component" value="Unassembled WGS sequence"/>
</dbReference>
<dbReference type="SUPFAM" id="SSF81901">
    <property type="entry name" value="HCP-like"/>
    <property type="match status" value="1"/>
</dbReference>
<dbReference type="EMBL" id="BMCT01000001">
    <property type="protein sequence ID" value="GGF54623.1"/>
    <property type="molecule type" value="Genomic_DNA"/>
</dbReference>
<comment type="caution">
    <text evidence="1">The sequence shown here is derived from an EMBL/GenBank/DDBJ whole genome shotgun (WGS) entry which is preliminary data.</text>
</comment>
<protein>
    <recommendedName>
        <fullName evidence="3">Sel1 repeat family protein</fullName>
    </recommendedName>
</protein>